<dbReference type="InterPro" id="IPR011990">
    <property type="entry name" value="TPR-like_helical_dom_sf"/>
</dbReference>
<protein>
    <recommendedName>
        <fullName evidence="3">Tetratricopeptide repeat protein</fullName>
    </recommendedName>
</protein>
<dbReference type="Gene3D" id="1.25.40.10">
    <property type="entry name" value="Tetratricopeptide repeat domain"/>
    <property type="match status" value="1"/>
</dbReference>
<evidence type="ECO:0008006" key="3">
    <source>
        <dbReference type="Google" id="ProtNLM"/>
    </source>
</evidence>
<name>A0A7W9HJR0_9PSEU</name>
<dbReference type="RefSeq" id="WP_184920963.1">
    <property type="nucleotide sequence ID" value="NZ_JACHMO010000001.1"/>
</dbReference>
<dbReference type="AlphaFoldDB" id="A0A7W9HJR0"/>
<dbReference type="SUPFAM" id="SSF48452">
    <property type="entry name" value="TPR-like"/>
    <property type="match status" value="1"/>
</dbReference>
<dbReference type="EMBL" id="JACHMO010000001">
    <property type="protein sequence ID" value="MBB5803572.1"/>
    <property type="molecule type" value="Genomic_DNA"/>
</dbReference>
<evidence type="ECO:0000313" key="2">
    <source>
        <dbReference type="Proteomes" id="UP000552097"/>
    </source>
</evidence>
<reference evidence="1 2" key="1">
    <citation type="submission" date="2020-08" db="EMBL/GenBank/DDBJ databases">
        <title>Sequencing the genomes of 1000 actinobacteria strains.</title>
        <authorList>
            <person name="Klenk H.-P."/>
        </authorList>
    </citation>
    <scope>NUCLEOTIDE SEQUENCE [LARGE SCALE GENOMIC DNA]</scope>
    <source>
        <strain evidence="1 2">DSM 45486</strain>
    </source>
</reference>
<comment type="caution">
    <text evidence="1">The sequence shown here is derived from an EMBL/GenBank/DDBJ whole genome shotgun (WGS) entry which is preliminary data.</text>
</comment>
<accession>A0A7W9HJR0</accession>
<keyword evidence="2" id="KW-1185">Reference proteome</keyword>
<organism evidence="1 2">
    <name type="scientific">Saccharothrix ecbatanensis</name>
    <dbReference type="NCBI Taxonomy" id="1105145"/>
    <lineage>
        <taxon>Bacteria</taxon>
        <taxon>Bacillati</taxon>
        <taxon>Actinomycetota</taxon>
        <taxon>Actinomycetes</taxon>
        <taxon>Pseudonocardiales</taxon>
        <taxon>Pseudonocardiaceae</taxon>
        <taxon>Saccharothrix</taxon>
    </lineage>
</organism>
<proteinExistence type="predicted"/>
<evidence type="ECO:0000313" key="1">
    <source>
        <dbReference type="EMBL" id="MBB5803572.1"/>
    </source>
</evidence>
<sequence>MVALPSEHPLLAAYWNTKAFALSVLGESDAARGWAIKALEIVLEVYRPDHPQAAELRELL</sequence>
<dbReference type="Proteomes" id="UP000552097">
    <property type="component" value="Unassembled WGS sequence"/>
</dbReference>
<gene>
    <name evidence="1" type="ORF">F4560_003340</name>
</gene>